<dbReference type="EMBL" id="WJQU01000003">
    <property type="protein sequence ID" value="KAJ6638554.1"/>
    <property type="molecule type" value="Genomic_DNA"/>
</dbReference>
<dbReference type="InterPro" id="IPR001314">
    <property type="entry name" value="Peptidase_S1A"/>
</dbReference>
<evidence type="ECO:0000256" key="4">
    <source>
        <dbReference type="ARBA" id="ARBA00022801"/>
    </source>
</evidence>
<keyword evidence="3 8" id="KW-0645">Protease</keyword>
<keyword evidence="5 8" id="KW-0720">Serine protease</keyword>
<evidence type="ECO:0000256" key="1">
    <source>
        <dbReference type="ARBA" id="ARBA00004613"/>
    </source>
</evidence>
<dbReference type="GO" id="GO:0050832">
    <property type="term" value="P:defense response to fungus"/>
    <property type="evidence" value="ECO:0007669"/>
    <property type="project" value="UniProtKB-ARBA"/>
</dbReference>
<dbReference type="PROSITE" id="PS50240">
    <property type="entry name" value="TRYPSIN_DOM"/>
    <property type="match status" value="1"/>
</dbReference>
<dbReference type="PANTHER" id="PTHR24252:SF7">
    <property type="entry name" value="HYALIN"/>
    <property type="match status" value="1"/>
</dbReference>
<keyword evidence="2" id="KW-0964">Secreted</keyword>
<protein>
    <submittedName>
        <fullName evidence="11">Serine protease snake</fullName>
    </submittedName>
</protein>
<comment type="caution">
    <text evidence="11">The sequence shown here is derived from an EMBL/GenBank/DDBJ whole genome shotgun (WGS) entry which is preliminary data.</text>
</comment>
<keyword evidence="12" id="KW-1185">Reference proteome</keyword>
<organism evidence="11 12">
    <name type="scientific">Pseudolycoriella hygida</name>
    <dbReference type="NCBI Taxonomy" id="35572"/>
    <lineage>
        <taxon>Eukaryota</taxon>
        <taxon>Metazoa</taxon>
        <taxon>Ecdysozoa</taxon>
        <taxon>Arthropoda</taxon>
        <taxon>Hexapoda</taxon>
        <taxon>Insecta</taxon>
        <taxon>Pterygota</taxon>
        <taxon>Neoptera</taxon>
        <taxon>Endopterygota</taxon>
        <taxon>Diptera</taxon>
        <taxon>Nematocera</taxon>
        <taxon>Sciaroidea</taxon>
        <taxon>Sciaridae</taxon>
        <taxon>Pseudolycoriella</taxon>
    </lineage>
</organism>
<dbReference type="FunFam" id="2.40.10.10:FF:000015">
    <property type="entry name" value="Atrial natriuretic peptide-converting enzyme"/>
    <property type="match status" value="1"/>
</dbReference>
<comment type="subcellular location">
    <subcellularLocation>
        <location evidence="1">Secreted</location>
    </subcellularLocation>
</comment>
<comment type="similarity">
    <text evidence="7">Belongs to the peptidase S1 family. CLIP subfamily.</text>
</comment>
<keyword evidence="9" id="KW-0732">Signal</keyword>
<accession>A0A9Q0MWJ2</accession>
<dbReference type="GO" id="GO:0005576">
    <property type="term" value="C:extracellular region"/>
    <property type="evidence" value="ECO:0007669"/>
    <property type="project" value="UniProtKB-SubCell"/>
</dbReference>
<evidence type="ECO:0000256" key="7">
    <source>
        <dbReference type="ARBA" id="ARBA00024195"/>
    </source>
</evidence>
<evidence type="ECO:0000256" key="9">
    <source>
        <dbReference type="SAM" id="SignalP"/>
    </source>
</evidence>
<feature type="chain" id="PRO_5040321265" evidence="9">
    <location>
        <begin position="25"/>
        <end position="314"/>
    </location>
</feature>
<sequence length="314" mass="35335">MSRRSVHTFCMLFYIVFQIFAVDAERIFQKKCEEYGKLVYKDEPSPLLHAEADSHSISKCGIVEVPLIVGGVKAAKNEFPHMAVIGFGMNVKEKDLAWHCGGTLISELFVLTAAHCLNHRERGDAQRVRFGIISLESDSHQEIEIEERISHPEYVSKSKYNDIALLKLVKGVMFNEHVRPACINIDENYEWTLAIATGFGRLTYESEQGSADLMKVQLSNIKDSDCHETYKTFRAMNKGVLKSQFCAGEMLGKKDTCQGDSGGPLTTVLKKPYCMYLVIGITSFGKFCGFENSPGIYTRVASYVDWIEKIVWVA</sequence>
<dbReference type="GO" id="GO:0035008">
    <property type="term" value="P:positive regulation of melanization defense response"/>
    <property type="evidence" value="ECO:0007669"/>
    <property type="project" value="UniProtKB-ARBA"/>
</dbReference>
<dbReference type="InterPro" id="IPR018114">
    <property type="entry name" value="TRYPSIN_HIS"/>
</dbReference>
<evidence type="ECO:0000256" key="3">
    <source>
        <dbReference type="ARBA" id="ARBA00022670"/>
    </source>
</evidence>
<dbReference type="InterPro" id="IPR001254">
    <property type="entry name" value="Trypsin_dom"/>
</dbReference>
<evidence type="ECO:0000313" key="11">
    <source>
        <dbReference type="EMBL" id="KAJ6638554.1"/>
    </source>
</evidence>
<dbReference type="Proteomes" id="UP001151699">
    <property type="component" value="Chromosome X"/>
</dbReference>
<dbReference type="PROSITE" id="PS00134">
    <property type="entry name" value="TRYPSIN_HIS"/>
    <property type="match status" value="1"/>
</dbReference>
<dbReference type="InterPro" id="IPR043504">
    <property type="entry name" value="Peptidase_S1_PA_chymotrypsin"/>
</dbReference>
<keyword evidence="4 8" id="KW-0378">Hydrolase</keyword>
<dbReference type="Gene3D" id="2.40.10.10">
    <property type="entry name" value="Trypsin-like serine proteases"/>
    <property type="match status" value="1"/>
</dbReference>
<dbReference type="PROSITE" id="PS00135">
    <property type="entry name" value="TRYPSIN_SER"/>
    <property type="match status" value="1"/>
</dbReference>
<dbReference type="SMART" id="SM00020">
    <property type="entry name" value="Tryp_SPc"/>
    <property type="match status" value="1"/>
</dbReference>
<evidence type="ECO:0000313" key="12">
    <source>
        <dbReference type="Proteomes" id="UP001151699"/>
    </source>
</evidence>
<dbReference type="GO" id="GO:0004252">
    <property type="term" value="F:serine-type endopeptidase activity"/>
    <property type="evidence" value="ECO:0007669"/>
    <property type="project" value="InterPro"/>
</dbReference>
<dbReference type="SUPFAM" id="SSF50494">
    <property type="entry name" value="Trypsin-like serine proteases"/>
    <property type="match status" value="1"/>
</dbReference>
<dbReference type="OrthoDB" id="6339452at2759"/>
<dbReference type="Pfam" id="PF00089">
    <property type="entry name" value="Trypsin"/>
    <property type="match status" value="1"/>
</dbReference>
<keyword evidence="6" id="KW-1015">Disulfide bond</keyword>
<dbReference type="InterPro" id="IPR009003">
    <property type="entry name" value="Peptidase_S1_PA"/>
</dbReference>
<evidence type="ECO:0000256" key="6">
    <source>
        <dbReference type="ARBA" id="ARBA00023157"/>
    </source>
</evidence>
<proteinExistence type="inferred from homology"/>
<dbReference type="AlphaFoldDB" id="A0A9Q0MWJ2"/>
<dbReference type="CDD" id="cd00190">
    <property type="entry name" value="Tryp_SPc"/>
    <property type="match status" value="1"/>
</dbReference>
<dbReference type="GO" id="GO:0160032">
    <property type="term" value="P:Toll receptor ligand protein activation cascade"/>
    <property type="evidence" value="ECO:0007669"/>
    <property type="project" value="UniProtKB-ARBA"/>
</dbReference>
<reference evidence="11" key="1">
    <citation type="submission" date="2022-07" db="EMBL/GenBank/DDBJ databases">
        <authorList>
            <person name="Trinca V."/>
            <person name="Uliana J.V.C."/>
            <person name="Torres T.T."/>
            <person name="Ward R.J."/>
            <person name="Monesi N."/>
        </authorList>
    </citation>
    <scope>NUCLEOTIDE SEQUENCE</scope>
    <source>
        <strain evidence="11">HSMRA1968</strain>
        <tissue evidence="11">Whole embryos</tissue>
    </source>
</reference>
<dbReference type="InterPro" id="IPR033116">
    <property type="entry name" value="TRYPSIN_SER"/>
</dbReference>
<dbReference type="GO" id="GO:0006508">
    <property type="term" value="P:proteolysis"/>
    <property type="evidence" value="ECO:0007669"/>
    <property type="project" value="UniProtKB-KW"/>
</dbReference>
<dbReference type="PRINTS" id="PR00722">
    <property type="entry name" value="CHYMOTRYPSIN"/>
</dbReference>
<dbReference type="PANTHER" id="PTHR24252">
    <property type="entry name" value="ACROSIN-RELATED"/>
    <property type="match status" value="1"/>
</dbReference>
<evidence type="ECO:0000256" key="5">
    <source>
        <dbReference type="ARBA" id="ARBA00022825"/>
    </source>
</evidence>
<evidence type="ECO:0000259" key="10">
    <source>
        <dbReference type="PROSITE" id="PS50240"/>
    </source>
</evidence>
<feature type="domain" description="Peptidase S1" evidence="10">
    <location>
        <begin position="68"/>
        <end position="312"/>
    </location>
</feature>
<gene>
    <name evidence="11" type="primary">snk_7</name>
    <name evidence="11" type="ORF">Bhyg_11291</name>
</gene>
<evidence type="ECO:0000256" key="8">
    <source>
        <dbReference type="RuleBase" id="RU363034"/>
    </source>
</evidence>
<evidence type="ECO:0000256" key="2">
    <source>
        <dbReference type="ARBA" id="ARBA00022525"/>
    </source>
</evidence>
<name>A0A9Q0MWJ2_9DIPT</name>
<feature type="signal peptide" evidence="9">
    <location>
        <begin position="1"/>
        <end position="24"/>
    </location>
</feature>